<reference evidence="2" key="1">
    <citation type="submission" date="2015-03" db="EMBL/GenBank/DDBJ databases">
        <title>Draft genome sequence of a novel methanotroph (Sn10-6) isolated from flooded ricefield rhizosphere in India.</title>
        <authorList>
            <person name="Pandit P.S."/>
            <person name="Pore S.D."/>
            <person name="Arora P."/>
            <person name="Kapse N.G."/>
            <person name="Dhakephalkar P.K."/>
            <person name="Rahalkar M.C."/>
        </authorList>
    </citation>
    <scope>NUCLEOTIDE SEQUENCE [LARGE SCALE GENOMIC DNA]</scope>
    <source>
        <strain evidence="2">Sn10-6</strain>
    </source>
</reference>
<proteinExistence type="predicted"/>
<dbReference type="Proteomes" id="UP000033684">
    <property type="component" value="Unassembled WGS sequence"/>
</dbReference>
<sequence length="69" mass="7720">MRPELALLVTGLTRFYPHEFFLTCLKMPVSATSKQKPLQTQKAAIAATLEQAKLAYGLHEVATTRFNRA</sequence>
<dbReference type="EMBL" id="LAJX01000117">
    <property type="protein sequence ID" value="KJV06343.1"/>
    <property type="molecule type" value="Genomic_DNA"/>
</dbReference>
<evidence type="ECO:0000313" key="1">
    <source>
        <dbReference type="EMBL" id="KJV06343.1"/>
    </source>
</evidence>
<name>A0A0F3IIG0_9GAMM</name>
<reference evidence="1 2" key="2">
    <citation type="journal article" date="2016" name="Microb. Ecol.">
        <title>Genome Characteristics of a Novel Type I Methanotroph (Sn10-6) Isolated from a Flooded Indian Rice Field.</title>
        <authorList>
            <person name="Rahalkar M.C."/>
            <person name="Pandit P.S."/>
            <person name="Dhakephalkar P.K."/>
            <person name="Pore S."/>
            <person name="Arora P."/>
            <person name="Kapse N."/>
        </authorList>
    </citation>
    <scope>NUCLEOTIDE SEQUENCE [LARGE SCALE GENOMIC DNA]</scope>
    <source>
        <strain evidence="1 2">Sn10-6</strain>
    </source>
</reference>
<keyword evidence="2" id="KW-1185">Reference proteome</keyword>
<evidence type="ECO:0000313" key="2">
    <source>
        <dbReference type="Proteomes" id="UP000033684"/>
    </source>
</evidence>
<dbReference type="AlphaFoldDB" id="A0A0F3IIG0"/>
<accession>A0A0F3IIG0</accession>
<protein>
    <submittedName>
        <fullName evidence="1">Uncharacterized protein</fullName>
    </submittedName>
</protein>
<organism evidence="1 2">
    <name type="scientific">Methylocucumis oryzae</name>
    <dbReference type="NCBI Taxonomy" id="1632867"/>
    <lineage>
        <taxon>Bacteria</taxon>
        <taxon>Pseudomonadati</taxon>
        <taxon>Pseudomonadota</taxon>
        <taxon>Gammaproteobacteria</taxon>
        <taxon>Methylococcales</taxon>
        <taxon>Methylococcaceae</taxon>
        <taxon>Methylocucumis</taxon>
    </lineage>
</organism>
<comment type="caution">
    <text evidence="1">The sequence shown here is derived from an EMBL/GenBank/DDBJ whole genome shotgun (WGS) entry which is preliminary data.</text>
</comment>
<gene>
    <name evidence="1" type="ORF">VZ94_11960</name>
</gene>